<feature type="transmembrane region" description="Helical" evidence="1">
    <location>
        <begin position="127"/>
        <end position="146"/>
    </location>
</feature>
<dbReference type="AlphaFoldDB" id="A0A4Z0P689"/>
<evidence type="ECO:0000313" key="2">
    <source>
        <dbReference type="EMBL" id="TGE06168.1"/>
    </source>
</evidence>
<dbReference type="RefSeq" id="WP_135434959.1">
    <property type="nucleotide sequence ID" value="NZ_SRLA01000003.1"/>
</dbReference>
<feature type="transmembrane region" description="Helical" evidence="1">
    <location>
        <begin position="42"/>
        <end position="59"/>
    </location>
</feature>
<organism evidence="2 3">
    <name type="scientific">Hymenobacter fodinae</name>
    <dbReference type="NCBI Taxonomy" id="2510796"/>
    <lineage>
        <taxon>Bacteria</taxon>
        <taxon>Pseudomonadati</taxon>
        <taxon>Bacteroidota</taxon>
        <taxon>Cytophagia</taxon>
        <taxon>Cytophagales</taxon>
        <taxon>Hymenobacteraceae</taxon>
        <taxon>Hymenobacter</taxon>
    </lineage>
</organism>
<feature type="transmembrane region" description="Helical" evidence="1">
    <location>
        <begin position="12"/>
        <end position="30"/>
    </location>
</feature>
<dbReference type="OrthoDB" id="6385003at2"/>
<feature type="transmembrane region" description="Helical" evidence="1">
    <location>
        <begin position="65"/>
        <end position="86"/>
    </location>
</feature>
<keyword evidence="1" id="KW-0812">Transmembrane</keyword>
<keyword evidence="1" id="KW-0472">Membrane</keyword>
<evidence type="ECO:0000313" key="3">
    <source>
        <dbReference type="Proteomes" id="UP000298337"/>
    </source>
</evidence>
<comment type="caution">
    <text evidence="2">The sequence shown here is derived from an EMBL/GenBank/DDBJ whole genome shotgun (WGS) entry which is preliminary data.</text>
</comment>
<sequence>MPQLVYSTWGGIHLLAAVLSLLLGTAVLALPKRGLRHRQMGYAYVGGLGVMLTTSFAIYRQYNGFGIFHVAAILSAATLLAGMLPVWRKRPTHNWLQLHYSFMYLSVLELYVALVAEVLVRVPGLDFWEVAGASSAVVLLPGAVLFSRLRRQWEPSAGLAQRSV</sequence>
<dbReference type="EMBL" id="SRLA01000003">
    <property type="protein sequence ID" value="TGE06168.1"/>
    <property type="molecule type" value="Genomic_DNA"/>
</dbReference>
<keyword evidence="1" id="KW-1133">Transmembrane helix</keyword>
<evidence type="ECO:0000256" key="1">
    <source>
        <dbReference type="SAM" id="Phobius"/>
    </source>
</evidence>
<proteinExistence type="predicted"/>
<reference evidence="2 3" key="1">
    <citation type="submission" date="2019-04" db="EMBL/GenBank/DDBJ databases">
        <authorList>
            <person name="Feng G."/>
            <person name="Zhang J."/>
            <person name="Zhu H."/>
        </authorList>
    </citation>
    <scope>NUCLEOTIDE SEQUENCE [LARGE SCALE GENOMIC DNA]</scope>
    <source>
        <strain evidence="2 3">92R-1</strain>
    </source>
</reference>
<keyword evidence="3" id="KW-1185">Reference proteome</keyword>
<accession>A0A4Z0P689</accession>
<gene>
    <name evidence="2" type="ORF">EU556_15010</name>
</gene>
<evidence type="ECO:0008006" key="4">
    <source>
        <dbReference type="Google" id="ProtNLM"/>
    </source>
</evidence>
<name>A0A4Z0P689_9BACT</name>
<feature type="transmembrane region" description="Helical" evidence="1">
    <location>
        <begin position="98"/>
        <end position="121"/>
    </location>
</feature>
<protein>
    <recommendedName>
        <fullName evidence="4">DUF2306 domain-containing protein</fullName>
    </recommendedName>
</protein>
<dbReference type="Proteomes" id="UP000298337">
    <property type="component" value="Unassembled WGS sequence"/>
</dbReference>